<evidence type="ECO:0000256" key="6">
    <source>
        <dbReference type="ARBA" id="ARBA00048262"/>
    </source>
</evidence>
<dbReference type="InterPro" id="IPR011032">
    <property type="entry name" value="GroES-like_sf"/>
</dbReference>
<dbReference type="InterPro" id="IPR013154">
    <property type="entry name" value="ADH-like_N"/>
</dbReference>
<evidence type="ECO:0000259" key="9">
    <source>
        <dbReference type="SMART" id="SM00829"/>
    </source>
</evidence>
<dbReference type="Proteomes" id="UP000550501">
    <property type="component" value="Unassembled WGS sequence"/>
</dbReference>
<evidence type="ECO:0000256" key="4">
    <source>
        <dbReference type="ARBA" id="ARBA00023002"/>
    </source>
</evidence>
<evidence type="ECO:0000256" key="3">
    <source>
        <dbReference type="ARBA" id="ARBA00022833"/>
    </source>
</evidence>
<comment type="catalytic activity">
    <reaction evidence="6">
        <text>a primary alcohol + NADP(+) = an aldehyde + NADPH + H(+)</text>
        <dbReference type="Rhea" id="RHEA:15937"/>
        <dbReference type="ChEBI" id="CHEBI:15378"/>
        <dbReference type="ChEBI" id="CHEBI:15734"/>
        <dbReference type="ChEBI" id="CHEBI:17478"/>
        <dbReference type="ChEBI" id="CHEBI:57783"/>
        <dbReference type="ChEBI" id="CHEBI:58349"/>
        <dbReference type="EC" id="1.1.1.2"/>
    </reaction>
</comment>
<dbReference type="Gene3D" id="3.90.180.10">
    <property type="entry name" value="Medium-chain alcohol dehydrogenases, catalytic domain"/>
    <property type="match status" value="1"/>
</dbReference>
<evidence type="ECO:0000256" key="1">
    <source>
        <dbReference type="ARBA" id="ARBA00001947"/>
    </source>
</evidence>
<dbReference type="Pfam" id="PF00107">
    <property type="entry name" value="ADH_zinc_N"/>
    <property type="match status" value="1"/>
</dbReference>
<dbReference type="InterPro" id="IPR013149">
    <property type="entry name" value="ADH-like_C"/>
</dbReference>
<dbReference type="GO" id="GO:0008106">
    <property type="term" value="F:alcohol dehydrogenase (NADP+) activity"/>
    <property type="evidence" value="ECO:0007669"/>
    <property type="project" value="UniProtKB-EC"/>
</dbReference>
<feature type="domain" description="Enoyl reductase (ER)" evidence="9">
    <location>
        <begin position="11"/>
        <end position="342"/>
    </location>
</feature>
<dbReference type="InterPro" id="IPR002328">
    <property type="entry name" value="ADH_Zn_CS"/>
</dbReference>
<evidence type="ECO:0000256" key="7">
    <source>
        <dbReference type="ARBA" id="ARBA00056141"/>
    </source>
</evidence>
<dbReference type="PROSITE" id="PS00059">
    <property type="entry name" value="ADH_ZINC"/>
    <property type="match status" value="1"/>
</dbReference>
<evidence type="ECO:0000256" key="5">
    <source>
        <dbReference type="ARBA" id="ARBA00024074"/>
    </source>
</evidence>
<dbReference type="EMBL" id="JACHVU010000006">
    <property type="protein sequence ID" value="MBB2991536.1"/>
    <property type="molecule type" value="Genomic_DNA"/>
</dbReference>
<proteinExistence type="inferred from homology"/>
<comment type="function">
    <text evidence="7">Prefers aldehydes over alcohols.</text>
</comment>
<dbReference type="SUPFAM" id="SSF50129">
    <property type="entry name" value="GroES-like"/>
    <property type="match status" value="1"/>
</dbReference>
<keyword evidence="3 8" id="KW-0862">Zinc</keyword>
<dbReference type="PANTHER" id="PTHR42683">
    <property type="entry name" value="ALDEHYDE REDUCTASE"/>
    <property type="match status" value="1"/>
</dbReference>
<dbReference type="InterPro" id="IPR020843">
    <property type="entry name" value="ER"/>
</dbReference>
<keyword evidence="11" id="KW-1185">Reference proteome</keyword>
<comment type="cofactor">
    <cofactor evidence="1 8">
        <name>Zn(2+)</name>
        <dbReference type="ChEBI" id="CHEBI:29105"/>
    </cofactor>
</comment>
<evidence type="ECO:0000256" key="2">
    <source>
        <dbReference type="ARBA" id="ARBA00022723"/>
    </source>
</evidence>
<protein>
    <recommendedName>
        <fullName evidence="5">alcohol dehydrogenase (NADP(+))</fullName>
        <ecNumber evidence="5">1.1.1.2</ecNumber>
    </recommendedName>
</protein>
<accession>A0A839QBF3</accession>
<comment type="similarity">
    <text evidence="8">Belongs to the zinc-containing alcohol dehydrogenase family.</text>
</comment>
<reference evidence="10 11" key="1">
    <citation type="submission" date="2020-08" db="EMBL/GenBank/DDBJ databases">
        <title>The Agave Microbiome: Exploring the role of microbial communities in plant adaptations to desert environments.</title>
        <authorList>
            <person name="Partida-Martinez L.P."/>
        </authorList>
    </citation>
    <scope>NUCLEOTIDE SEQUENCE [LARGE SCALE GENOMIC DNA]</scope>
    <source>
        <strain evidence="10 11">AT2.18</strain>
    </source>
</reference>
<keyword evidence="2 8" id="KW-0479">Metal-binding</keyword>
<organism evidence="10 11">
    <name type="scientific">Mycolicibacterium iranicum</name>
    <name type="common">Mycobacterium iranicum</name>
    <dbReference type="NCBI Taxonomy" id="912594"/>
    <lineage>
        <taxon>Bacteria</taxon>
        <taxon>Bacillati</taxon>
        <taxon>Actinomycetota</taxon>
        <taxon>Actinomycetes</taxon>
        <taxon>Mycobacteriales</taxon>
        <taxon>Mycobacteriaceae</taxon>
        <taxon>Mycolicibacterium</taxon>
    </lineage>
</organism>
<evidence type="ECO:0000313" key="10">
    <source>
        <dbReference type="EMBL" id="MBB2991536.1"/>
    </source>
</evidence>
<dbReference type="GO" id="GO:0008270">
    <property type="term" value="F:zinc ion binding"/>
    <property type="evidence" value="ECO:0007669"/>
    <property type="project" value="InterPro"/>
</dbReference>
<evidence type="ECO:0000313" key="11">
    <source>
        <dbReference type="Proteomes" id="UP000550501"/>
    </source>
</evidence>
<dbReference type="SMART" id="SM00829">
    <property type="entry name" value="PKS_ER"/>
    <property type="match status" value="1"/>
</dbReference>
<sequence>MSTVTAYAATSATEPLTKTTITRREVGPHDVAFDIHFAGICHSDIHTVREEWGGVQYPIVPGHEIAGIVTEVGSEVTKFAVGDRVGVGCFVDSCRECEACRAGEEQYCTGGGMVGTYNGVGRDGEPTQGGYSGAIVVDENYVLSIPESISLDEAAPLLCAGITTYSPLHHWNAGPGKKVAVIGLGGLGHLAVKIAVAMGAEVTVLSQSLKKMEDGLRLGATEYRATSDRETFKELRGRFDLILNTVSANLNLDDYLKLLKLDGTLVELGMPEHPMEVPAGSLIFGRRSIAGSLIGGIAETQEMLNFCAEHGVAPEIEVIAPDYINEAYERVLASDVRYRFVIDTQSLR</sequence>
<dbReference type="InterPro" id="IPR047109">
    <property type="entry name" value="CAD-like"/>
</dbReference>
<dbReference type="AlphaFoldDB" id="A0A839QBF3"/>
<dbReference type="RefSeq" id="WP_183469345.1">
    <property type="nucleotide sequence ID" value="NZ_JACHVU010000006.1"/>
</dbReference>
<dbReference type="SUPFAM" id="SSF51735">
    <property type="entry name" value="NAD(P)-binding Rossmann-fold domains"/>
    <property type="match status" value="1"/>
</dbReference>
<dbReference type="FunFam" id="3.40.50.720:FF:000022">
    <property type="entry name" value="Cinnamyl alcohol dehydrogenase"/>
    <property type="match status" value="1"/>
</dbReference>
<keyword evidence="4 10" id="KW-0560">Oxidoreductase</keyword>
<dbReference type="Gene3D" id="3.40.50.720">
    <property type="entry name" value="NAD(P)-binding Rossmann-like Domain"/>
    <property type="match status" value="1"/>
</dbReference>
<evidence type="ECO:0000256" key="8">
    <source>
        <dbReference type="RuleBase" id="RU361277"/>
    </source>
</evidence>
<dbReference type="EC" id="1.1.1.2" evidence="5"/>
<gene>
    <name evidence="10" type="ORF">FHR72_003021</name>
</gene>
<name>A0A839QBF3_MYCIR</name>
<dbReference type="CDD" id="cd05283">
    <property type="entry name" value="CAD1"/>
    <property type="match status" value="1"/>
</dbReference>
<comment type="caution">
    <text evidence="10">The sequence shown here is derived from an EMBL/GenBank/DDBJ whole genome shotgun (WGS) entry which is preliminary data.</text>
</comment>
<dbReference type="InterPro" id="IPR036291">
    <property type="entry name" value="NAD(P)-bd_dom_sf"/>
</dbReference>
<dbReference type="Pfam" id="PF08240">
    <property type="entry name" value="ADH_N"/>
    <property type="match status" value="1"/>
</dbReference>